<dbReference type="EMBL" id="JAKLTY010000034">
    <property type="protein sequence ID" value="MCG2631916.1"/>
    <property type="molecule type" value="Genomic_DNA"/>
</dbReference>
<gene>
    <name evidence="3" type="ORF">L6637_37785</name>
    <name evidence="2" type="ORF">L6654_35365</name>
</gene>
<dbReference type="EMBL" id="JAKLUA010000024">
    <property type="protein sequence ID" value="MCG2672711.1"/>
    <property type="molecule type" value="Genomic_DNA"/>
</dbReference>
<keyword evidence="4" id="KW-1185">Reference proteome</keyword>
<sequence length="282" mass="31195">MPPDEMLDWLDARADLLDQIAKRDGAARSATSLQHEIAEAKRQLVGLLQDTAIAASAGSLPLNGILATAEVRIRTEEANAQKRTELALDERKLKADVERKRGVVEGAEKERAAWNAQWKDALAALSLSAEGPIETIQEQIDAIDQMRETSVKIADLQHERIGKIERDIKAFATEVERLVASVSVQLAGEDADEAALKLHARLNASKQARDSLNEKSEAVENLQKKLDDCDRSRNDARVIMTGLQRAAGAGTIDALREAIQRSDQQRALKDERARLRDARSRW</sequence>
<evidence type="ECO:0000313" key="5">
    <source>
        <dbReference type="Proteomes" id="UP001139054"/>
    </source>
</evidence>
<evidence type="ECO:0000313" key="3">
    <source>
        <dbReference type="EMBL" id="MCG2672711.1"/>
    </source>
</evidence>
<dbReference type="RefSeq" id="WP_128958633.1">
    <property type="nucleotide sequence ID" value="NZ_JAKLTY010000034.1"/>
</dbReference>
<organism evidence="2 5">
    <name type="scientific">Bradyrhizobium zhengyangense</name>
    <dbReference type="NCBI Taxonomy" id="2911009"/>
    <lineage>
        <taxon>Bacteria</taxon>
        <taxon>Pseudomonadati</taxon>
        <taxon>Pseudomonadota</taxon>
        <taxon>Alphaproteobacteria</taxon>
        <taxon>Hyphomicrobiales</taxon>
        <taxon>Nitrobacteraceae</taxon>
        <taxon>Bradyrhizobium</taxon>
    </lineage>
</organism>
<dbReference type="AlphaFoldDB" id="A0A9X1RH68"/>
<feature type="coiled-coil region" evidence="1">
    <location>
        <begin position="202"/>
        <end position="232"/>
    </location>
</feature>
<evidence type="ECO:0000313" key="2">
    <source>
        <dbReference type="EMBL" id="MCG2631916.1"/>
    </source>
</evidence>
<evidence type="ECO:0000256" key="1">
    <source>
        <dbReference type="SAM" id="Coils"/>
    </source>
</evidence>
<dbReference type="Proteomes" id="UP001139012">
    <property type="component" value="Unassembled WGS sequence"/>
</dbReference>
<feature type="coiled-coil region" evidence="1">
    <location>
        <begin position="23"/>
        <end position="50"/>
    </location>
</feature>
<reference evidence="2" key="1">
    <citation type="submission" date="2022-01" db="EMBL/GenBank/DDBJ databases">
        <title>Genome sequnece data of strain Bradyrhizobium sp. nov.</title>
        <authorList>
            <person name="Zhang J."/>
        </authorList>
    </citation>
    <scope>NUCLEOTIDE SEQUENCE</scope>
    <source>
        <strain evidence="3">WYCCWR 12774</strain>
        <strain evidence="2">WYCCWR 13023</strain>
    </source>
</reference>
<name>A0A9X1RH68_9BRAD</name>
<protein>
    <submittedName>
        <fullName evidence="2">Uncharacterized protein</fullName>
    </submittedName>
</protein>
<evidence type="ECO:0000313" key="4">
    <source>
        <dbReference type="Proteomes" id="UP001139012"/>
    </source>
</evidence>
<proteinExistence type="predicted"/>
<accession>A0A9X1RH68</accession>
<comment type="caution">
    <text evidence="2">The sequence shown here is derived from an EMBL/GenBank/DDBJ whole genome shotgun (WGS) entry which is preliminary data.</text>
</comment>
<dbReference type="Proteomes" id="UP001139054">
    <property type="component" value="Unassembled WGS sequence"/>
</dbReference>
<keyword evidence="1" id="KW-0175">Coiled coil</keyword>